<evidence type="ECO:0000313" key="2">
    <source>
        <dbReference type="EMBL" id="CAD8734215.1"/>
    </source>
</evidence>
<protein>
    <submittedName>
        <fullName evidence="2">Uncharacterized protein</fullName>
    </submittedName>
</protein>
<accession>A0A6U4UTZ9</accession>
<feature type="compositionally biased region" description="Basic and acidic residues" evidence="1">
    <location>
        <begin position="1"/>
        <end position="10"/>
    </location>
</feature>
<reference evidence="2" key="1">
    <citation type="submission" date="2021-01" db="EMBL/GenBank/DDBJ databases">
        <authorList>
            <person name="Corre E."/>
            <person name="Pelletier E."/>
            <person name="Niang G."/>
            <person name="Scheremetjew M."/>
            <person name="Finn R."/>
            <person name="Kale V."/>
            <person name="Holt S."/>
            <person name="Cochrane G."/>
            <person name="Meng A."/>
            <person name="Brown T."/>
            <person name="Cohen L."/>
        </authorList>
    </citation>
    <scope>NUCLEOTIDE SEQUENCE</scope>
    <source>
        <strain evidence="2">CCMP441</strain>
    </source>
</reference>
<sequence length="300" mass="33157">MSRESRHAEAPDPPPPDFAGPPSMLLNPSTTFGLAGPLLSFDAEMDYFKPLPSDLLKRAQQAGSGMVSANVKLVEARQRGAPNPSANLLIDYKNTQTIQINYNVESKFRNGSSVYGLPPGTADKVGEVLWSVKEYSSYTGEFRVDIVDQAGFVRYTIKNIRRQCAEELLIYINHDMEVGSVGMCGFGSKPPDFFKSRAPDFVVTHPSRDRYRVVEGDRAGNRVVAEIDRHGQASFTTRVAARMDVALSLTLSWVIDRCRCRFDLASSRWRGHGGNVFYKGKLSWKPPPAVSLSRGGVKPP</sequence>
<organism evidence="2">
    <name type="scientific">Hemiselmis andersenii</name>
    <name type="common">Cryptophyte alga</name>
    <dbReference type="NCBI Taxonomy" id="464988"/>
    <lineage>
        <taxon>Eukaryota</taxon>
        <taxon>Cryptophyceae</taxon>
        <taxon>Cryptomonadales</taxon>
        <taxon>Hemiselmidaceae</taxon>
        <taxon>Hemiselmis</taxon>
    </lineage>
</organism>
<evidence type="ECO:0000256" key="1">
    <source>
        <dbReference type="SAM" id="MobiDB-lite"/>
    </source>
</evidence>
<proteinExistence type="predicted"/>
<gene>
    <name evidence="2" type="ORF">HAND1043_LOCUS706</name>
</gene>
<dbReference type="AlphaFoldDB" id="A0A6U4UTZ9"/>
<dbReference type="EMBL" id="HBFK01001248">
    <property type="protein sequence ID" value="CAD8734215.1"/>
    <property type="molecule type" value="Transcribed_RNA"/>
</dbReference>
<name>A0A6U4UTZ9_HEMAN</name>
<feature type="region of interest" description="Disordered" evidence="1">
    <location>
        <begin position="1"/>
        <end position="22"/>
    </location>
</feature>